<evidence type="ECO:0000256" key="1">
    <source>
        <dbReference type="SAM" id="SignalP"/>
    </source>
</evidence>
<sequence>MKTTILLILLLLLCLIQQSVQQKGKYIVKKDLFDFQHSEFSVYDYQTRKRLLYRIETKFGRSHNASIVQMSASNEEKNKIIVGKIRGQPQVFNKYNGEFKILDIDSGKWKVGTIKQKGTFFSSLIYDINYGGLRVTMEEKWNDLTMKYIANNRTYATYRRHLFFNLNTYDLNIYNDELPVTFYLIGLAVVERKPSMAKGR</sequence>
<dbReference type="Proteomes" id="UP000682733">
    <property type="component" value="Unassembled WGS sequence"/>
</dbReference>
<dbReference type="AlphaFoldDB" id="A0A8S2XQH7"/>
<proteinExistence type="predicted"/>
<comment type="caution">
    <text evidence="2">The sequence shown here is derived from an EMBL/GenBank/DDBJ whole genome shotgun (WGS) entry which is preliminary data.</text>
</comment>
<gene>
    <name evidence="2" type="ORF">TMI583_LOCUS48326</name>
</gene>
<organism evidence="2 3">
    <name type="scientific">Didymodactylos carnosus</name>
    <dbReference type="NCBI Taxonomy" id="1234261"/>
    <lineage>
        <taxon>Eukaryota</taxon>
        <taxon>Metazoa</taxon>
        <taxon>Spiralia</taxon>
        <taxon>Gnathifera</taxon>
        <taxon>Rotifera</taxon>
        <taxon>Eurotatoria</taxon>
        <taxon>Bdelloidea</taxon>
        <taxon>Philodinida</taxon>
        <taxon>Philodinidae</taxon>
        <taxon>Didymodactylos</taxon>
    </lineage>
</organism>
<evidence type="ECO:0000313" key="2">
    <source>
        <dbReference type="EMBL" id="CAF4510348.1"/>
    </source>
</evidence>
<protein>
    <submittedName>
        <fullName evidence="2">Uncharacterized protein</fullName>
    </submittedName>
</protein>
<evidence type="ECO:0000313" key="3">
    <source>
        <dbReference type="Proteomes" id="UP000682733"/>
    </source>
</evidence>
<feature type="chain" id="PRO_5035927834" evidence="1">
    <location>
        <begin position="22"/>
        <end position="200"/>
    </location>
</feature>
<dbReference type="EMBL" id="CAJOBA010098051">
    <property type="protein sequence ID" value="CAF4510348.1"/>
    <property type="molecule type" value="Genomic_DNA"/>
</dbReference>
<keyword evidence="1" id="KW-0732">Signal</keyword>
<dbReference type="Pfam" id="PF04525">
    <property type="entry name" value="LOR"/>
    <property type="match status" value="1"/>
</dbReference>
<name>A0A8S2XQH7_9BILA</name>
<dbReference type="InterPro" id="IPR007612">
    <property type="entry name" value="LOR"/>
</dbReference>
<feature type="signal peptide" evidence="1">
    <location>
        <begin position="1"/>
        <end position="21"/>
    </location>
</feature>
<reference evidence="2" key="1">
    <citation type="submission" date="2021-02" db="EMBL/GenBank/DDBJ databases">
        <authorList>
            <person name="Nowell W R."/>
        </authorList>
    </citation>
    <scope>NUCLEOTIDE SEQUENCE</scope>
</reference>
<accession>A0A8S2XQH7</accession>